<evidence type="ECO:0000313" key="2">
    <source>
        <dbReference type="EMBL" id="MBS4186620.1"/>
    </source>
</evidence>
<sequence>MLLKKLSWATVVLESNETSILIDPLGAPIKGQDQLLAAKLGEPLEPLVSLRTIKRPDAILVTHFHPDHFDYQSVLDSFGDDVPLYLPKESESYAAKCGFINVIGVRPNEDFIINHVKVSAFYSVDGFGSPQVSWIVNDGAHTIVHCGDTQWHGFWWRMEQQYGPIHAACLPVNGPILHVAGLKAQSSLPACLTPEEAVEAVKILNAEYLVPIHYGTFNNPPFYIEAKNVEERLMQRGNELAVNIKILRPNEPLFLGDTIKQSAK</sequence>
<dbReference type="SUPFAM" id="SSF56281">
    <property type="entry name" value="Metallo-hydrolase/oxidoreductase"/>
    <property type="match status" value="1"/>
</dbReference>
<gene>
    <name evidence="3" type="ORF">KHB02_026585</name>
    <name evidence="2" type="ORF">KHB02_35220</name>
</gene>
<evidence type="ECO:0000313" key="4">
    <source>
        <dbReference type="Proteomes" id="UP000677265"/>
    </source>
</evidence>
<dbReference type="Gene3D" id="3.60.15.10">
    <property type="entry name" value="Ribonuclease Z/Hydroxyacylglutathione hydrolase-like"/>
    <property type="match status" value="1"/>
</dbReference>
<evidence type="ECO:0000313" key="3">
    <source>
        <dbReference type="EMBL" id="MCH6269100.1"/>
    </source>
</evidence>
<dbReference type="InterPro" id="IPR001279">
    <property type="entry name" value="Metallo-B-lactamas"/>
</dbReference>
<dbReference type="EMBL" id="JAGYPE010000007">
    <property type="protein sequence ID" value="MBS4186620.1"/>
    <property type="molecule type" value="Genomic_DNA"/>
</dbReference>
<reference evidence="2" key="1">
    <citation type="submission" date="2021-05" db="EMBL/GenBank/DDBJ databases">
        <title>Novel Bacillus species.</title>
        <authorList>
            <person name="Liu G."/>
        </authorList>
    </citation>
    <scope>NUCLEOTIDE SEQUENCE</scope>
    <source>
        <strain evidence="2 4">FJAT-50051</strain>
    </source>
</reference>
<comment type="caution">
    <text evidence="2">The sequence shown here is derived from an EMBL/GenBank/DDBJ whole genome shotgun (WGS) entry which is preliminary data.</text>
</comment>
<protein>
    <submittedName>
        <fullName evidence="2">MBL fold metallo-hydrolase</fullName>
    </submittedName>
</protein>
<dbReference type="AlphaFoldDB" id="A0A942T729"/>
<keyword evidence="4" id="KW-1185">Reference proteome</keyword>
<dbReference type="PANTHER" id="PTHR43546">
    <property type="entry name" value="UPF0173 METAL-DEPENDENT HYDROLASE MJ1163-RELATED"/>
    <property type="match status" value="1"/>
</dbReference>
<dbReference type="EMBL" id="JAGYPE020000079">
    <property type="protein sequence ID" value="MCH6269100.1"/>
    <property type="molecule type" value="Genomic_DNA"/>
</dbReference>
<name>A0A942T729_9BACI</name>
<organism evidence="2">
    <name type="scientific">Neobacillus citreus</name>
    <dbReference type="NCBI Taxonomy" id="2833578"/>
    <lineage>
        <taxon>Bacteria</taxon>
        <taxon>Bacillati</taxon>
        <taxon>Bacillota</taxon>
        <taxon>Bacilli</taxon>
        <taxon>Bacillales</taxon>
        <taxon>Bacillaceae</taxon>
        <taxon>Neobacillus</taxon>
    </lineage>
</organism>
<feature type="domain" description="Metallo-beta-lactamase" evidence="1">
    <location>
        <begin position="19"/>
        <end position="214"/>
    </location>
</feature>
<accession>A0A942T729</accession>
<dbReference type="InterPro" id="IPR036866">
    <property type="entry name" value="RibonucZ/Hydroxyglut_hydro"/>
</dbReference>
<dbReference type="RefSeq" id="WP_213146412.1">
    <property type="nucleotide sequence ID" value="NZ_JAGYPE020000079.1"/>
</dbReference>
<evidence type="ECO:0000259" key="1">
    <source>
        <dbReference type="Pfam" id="PF12706"/>
    </source>
</evidence>
<dbReference type="Pfam" id="PF12706">
    <property type="entry name" value="Lactamase_B_2"/>
    <property type="match status" value="1"/>
</dbReference>
<dbReference type="PANTHER" id="PTHR43546:SF3">
    <property type="entry name" value="UPF0173 METAL-DEPENDENT HYDROLASE MJ1163"/>
    <property type="match status" value="1"/>
</dbReference>
<dbReference type="InterPro" id="IPR050114">
    <property type="entry name" value="UPF0173_UPF0282_UlaG_hydrolase"/>
</dbReference>
<dbReference type="Proteomes" id="UP000677265">
    <property type="component" value="Unassembled WGS sequence"/>
</dbReference>
<proteinExistence type="predicted"/>